<dbReference type="EMBL" id="QPFP01000005">
    <property type="protein sequence ID" value="TEB36821.1"/>
    <property type="molecule type" value="Genomic_DNA"/>
</dbReference>
<evidence type="ECO:0000313" key="1">
    <source>
        <dbReference type="EMBL" id="TEB36821.1"/>
    </source>
</evidence>
<dbReference type="AlphaFoldDB" id="A0A4Y7TS47"/>
<keyword evidence="2" id="KW-1185">Reference proteome</keyword>
<proteinExistence type="predicted"/>
<organism evidence="1 2">
    <name type="scientific">Coprinellus micaceus</name>
    <name type="common">Glistening ink-cap mushroom</name>
    <name type="synonym">Coprinus micaceus</name>
    <dbReference type="NCBI Taxonomy" id="71717"/>
    <lineage>
        <taxon>Eukaryota</taxon>
        <taxon>Fungi</taxon>
        <taxon>Dikarya</taxon>
        <taxon>Basidiomycota</taxon>
        <taxon>Agaricomycotina</taxon>
        <taxon>Agaricomycetes</taxon>
        <taxon>Agaricomycetidae</taxon>
        <taxon>Agaricales</taxon>
        <taxon>Agaricineae</taxon>
        <taxon>Psathyrellaceae</taxon>
        <taxon>Coprinellus</taxon>
    </lineage>
</organism>
<accession>A0A4Y7TS47</accession>
<gene>
    <name evidence="1" type="ORF">FA13DRAFT_1087139</name>
</gene>
<reference evidence="1 2" key="1">
    <citation type="journal article" date="2019" name="Nat. Ecol. Evol.">
        <title>Megaphylogeny resolves global patterns of mushroom evolution.</title>
        <authorList>
            <person name="Varga T."/>
            <person name="Krizsan K."/>
            <person name="Foldi C."/>
            <person name="Dima B."/>
            <person name="Sanchez-Garcia M."/>
            <person name="Sanchez-Ramirez S."/>
            <person name="Szollosi G.J."/>
            <person name="Szarkandi J.G."/>
            <person name="Papp V."/>
            <person name="Albert L."/>
            <person name="Andreopoulos W."/>
            <person name="Angelini C."/>
            <person name="Antonin V."/>
            <person name="Barry K.W."/>
            <person name="Bougher N.L."/>
            <person name="Buchanan P."/>
            <person name="Buyck B."/>
            <person name="Bense V."/>
            <person name="Catcheside P."/>
            <person name="Chovatia M."/>
            <person name="Cooper J."/>
            <person name="Damon W."/>
            <person name="Desjardin D."/>
            <person name="Finy P."/>
            <person name="Geml J."/>
            <person name="Haridas S."/>
            <person name="Hughes K."/>
            <person name="Justo A."/>
            <person name="Karasinski D."/>
            <person name="Kautmanova I."/>
            <person name="Kiss B."/>
            <person name="Kocsube S."/>
            <person name="Kotiranta H."/>
            <person name="LaButti K.M."/>
            <person name="Lechner B.E."/>
            <person name="Liimatainen K."/>
            <person name="Lipzen A."/>
            <person name="Lukacs Z."/>
            <person name="Mihaltcheva S."/>
            <person name="Morgado L.N."/>
            <person name="Niskanen T."/>
            <person name="Noordeloos M.E."/>
            <person name="Ohm R.A."/>
            <person name="Ortiz-Santana B."/>
            <person name="Ovrebo C."/>
            <person name="Racz N."/>
            <person name="Riley R."/>
            <person name="Savchenko A."/>
            <person name="Shiryaev A."/>
            <person name="Soop K."/>
            <person name="Spirin V."/>
            <person name="Szebenyi C."/>
            <person name="Tomsovsky M."/>
            <person name="Tulloss R.E."/>
            <person name="Uehling J."/>
            <person name="Grigoriev I.V."/>
            <person name="Vagvolgyi C."/>
            <person name="Papp T."/>
            <person name="Martin F.M."/>
            <person name="Miettinen O."/>
            <person name="Hibbett D.S."/>
            <person name="Nagy L.G."/>
        </authorList>
    </citation>
    <scope>NUCLEOTIDE SEQUENCE [LARGE SCALE GENOMIC DNA]</scope>
    <source>
        <strain evidence="1 2">FP101781</strain>
    </source>
</reference>
<sequence length="98" mass="11401">MAGIGDAQWGEYNEHGAPHMWRCTRERRKALARRDPSFCRPLQRGNGEDERRKFWFAKGGDDHSRSTYLVQRRYFGGGMRRAGIEREMLKLRSSAKAA</sequence>
<comment type="caution">
    <text evidence="1">The sequence shown here is derived from an EMBL/GenBank/DDBJ whole genome shotgun (WGS) entry which is preliminary data.</text>
</comment>
<name>A0A4Y7TS47_COPMI</name>
<evidence type="ECO:0000313" key="2">
    <source>
        <dbReference type="Proteomes" id="UP000298030"/>
    </source>
</evidence>
<dbReference type="Proteomes" id="UP000298030">
    <property type="component" value="Unassembled WGS sequence"/>
</dbReference>
<protein>
    <submittedName>
        <fullName evidence="1">Uncharacterized protein</fullName>
    </submittedName>
</protein>